<keyword evidence="1" id="KW-0472">Membrane</keyword>
<dbReference type="Pfam" id="PF13290">
    <property type="entry name" value="CHB_HEX_C_1"/>
    <property type="match status" value="1"/>
</dbReference>
<dbReference type="EMBL" id="CP004387">
    <property type="protein sequence ID" value="AJD48619.1"/>
    <property type="molecule type" value="Genomic_DNA"/>
</dbReference>
<dbReference type="NCBIfam" id="NF041518">
    <property type="entry name" value="choice_anch_Q"/>
    <property type="match status" value="2"/>
</dbReference>
<dbReference type="KEGG" id="apac:S7S_11035"/>
<evidence type="ECO:0000313" key="5">
    <source>
        <dbReference type="EMBL" id="AJD48619.1"/>
    </source>
</evidence>
<dbReference type="PANTHER" id="PTHR11319:SF35">
    <property type="entry name" value="OUTER MEMBRANE PROTEIN PMPC-RELATED"/>
    <property type="match status" value="1"/>
</dbReference>
<sequence length="2518" mass="253336">MFGTLLWCVSALAQADLTFNVNTTDDTTTGTSCATAGLCSVRAAINEANAMDDGAPAVITVAIPAGTYTLSTPLELRRNIRLIGSSGDQEGDPSQTILQAGNEAFQPGNGQVMLINPDYDNSFDTYLAALTVRHGYNTTSLYGGAIDWDGEDTVGGENNGTLTIYNSVFADNAVAMAGGNGGAIAAYFGARVSISKSVFRNNRVVKDGFPSGAAGALVVVETPEVELTDVVIEDNRAQGYGGALLSGMSTSVEIERTTVAGNRAEQSGGTGGQVGGLGVSDYTGTVSIINSTFSGNEADGSAGGLRLAPLGGAGAELLHVTVASNRAAKTYGTPGEQGGGLHVVSDLAPTVLRNTLVADNLGGTGTVADNARGPLAPASAHNLFGPGVATGLADGVNGNQLDVADARLLPLADYHGWTRTHALDNGSPALDAGLDSGTLPATDQRGWPRQLIAAGSGVALPDIGAYEAHPTMTLIPDQEVLGQLVGVPTVDVDFQVGDVTLSGGVTVEVIASSNPTLVPLVNLVLSGAGAERSLAMTPAPGEWGSTDVTLRISGSYNGEQRQRTHSFTFTVVPPPELSVSKSHSGDFYQGQTGATFTVDVQNIGDGPTIPAAGAVTLVDTLPPGLTATAISGTGWSCTLATATCTRNDLLASGASYPPVIVTVTVDDNAATSLINTVTVQGGGDAAGDDADDPVKVLYRTATGITVGSSVYGTDFQIAAELTTPGPSPAGNMILEYYNGTAWVTAASQAINDYSAVFTLDGDSYNAGTHAFRAAFPGNADYRGSESAPANHIVQQAPQTLSWTPPTNLTFGDPAVTVTATSSVGLPVTLSSSDTDVFTVSGNVLTIVGAGSATLTASQAGNTNYSAATSLTQVVTVARQPATVTLGNLAQQYDGTARAATATTTPAGLAVSLTYDGAATVPVNAGSYAVVATITDANYTGSASGTLVVSKADQSISFAALAERTVGDAPFALAGSADSGLTVSYTSSDTTVATVSGNQVTVVGAGTTSITAGQAGNGNYNAATPVSQTLTVNQASQTITFAALAPVTFGDAPLTLTGSSDAGLPVSYASSDSSVATISGNTLTIVGAGSATITASQPGNDDYLPATDVDQTLVVNKAAATVTLSDLTPTYTGAAQAATVTTTPADLTVDVTYDGAASAPTDVGSYAVVATVNEANYQGSANGTLVIGQASQTITFDALPQRTYGDAAVTLSATSSSGLAVTFASDDPSVASVSGNTLTFTGVGTAHITASQAGDANYLAATDVVRAQVVAAGAGTVQLNDLTQVYDGTPRAVTVVTEPVGLSVDITYDGAATVPTDAGSYAVAVTITDPLYTGGNTGTLVIEKADQSISFDPLANRTVGDAAFSLGGSASSGLAVSYTSSDTSVATVSGDQVTIVGAGSTSITAEQAGDGNYNAATPVSQTLTIDKRDQVITFTAPGPATFGDAPLALTASSDAGLPVTFESDDTSVVSISGSTAVIEGAGTAVITARQVGNEDYNPASTTQTLVVNLASQTLTFPQPADQDYPGSPVTLTLSATSSAGLPATFTLDSGRATLDGDTLTLTGPGPVTVTASQSGDGNYTPASVTRSFNVVATANAEWTVTQCGNTGDGALVTVLADAVAGNTVRFEADLVCRDGTAIQPGTELLVSNLQIDGEGADIEINGGGSHRLFRIETGELLLRHLILKDGFSAGQGGAVLANNAFLTLENVQLRDNIAVQQGGAVAVTGPDTNRAVLRNVTATGNQADEGGALRFERPDQAAPLFNVWLENVTLAQNTATLQGGAISFSDNGVYDLSGGGTLNGLLSLRHVTLMDNNAPSGTALHMVPAQSRLELINTVAAGATAAGELVVGAPAGTDVTGSLISFGDLGALDSDPLLSAVNEQGELAYYALLPGSAAIGAGHTGLCMGVDQRGVGRVARCDAGAIQSRGFTLTLVSGDEQSAPIDAAFDAPLVASVASASGEPVAGGRLDFQAPLTGASLNPAAQQATLDASGQASLPVTANGVVGSYEVVVQATGLDGSDSFALENLPLTTSVSLSQNGPVAVGESYTVTAVVSASGALPSGNIVFERHDGDAWQPFDSAALTGDTALLQRVADTVGSLSLRARFPGSATHLASDWEEIIVVVYPPLSVIDPQGGPVQAGGSRSIEIAGGEGGSYAIDVSGPAGFTDGETLTCGLASCDYSFNAPSTGAFAGTYDITVTDQSTGWHETISIDVPLRVSVQRLVLLSRDADRNQTAVAVTGAPSGTSITLQPDSADSLDLAQPSVVAEDDSALGNPAVFSLRLLDTLAASRDVILTGSASGLPDGEASLRAEQSVLYQGSVSGPLSEVIAGASITLLRASGGSDALPLEDDQGRFLATTDALGAFTLIAPPTVVGADDSLEVSAVDYRTLVVPVPDCLTPCALVLEAAVDAETPRFTPPAGTYAGGVQVRLESTTPDAMLRYTTDGSTPTATHGTEVANNTHLLLTETTTLKVVAYKVGLNVSAVAEAEFRITDATLKVGSGGAIGSLLLALLSLLGLRRRR</sequence>
<keyword evidence="1" id="KW-1133">Transmembrane helix</keyword>
<feature type="transmembrane region" description="Helical" evidence="1">
    <location>
        <begin position="2495"/>
        <end position="2514"/>
    </location>
</feature>
<accession>A0A0B4XK16</accession>
<organism evidence="5 6">
    <name type="scientific">Isoalcanivorax pacificus W11-5</name>
    <dbReference type="NCBI Taxonomy" id="391936"/>
    <lineage>
        <taxon>Bacteria</taxon>
        <taxon>Pseudomonadati</taxon>
        <taxon>Pseudomonadota</taxon>
        <taxon>Gammaproteobacteria</taxon>
        <taxon>Oceanospirillales</taxon>
        <taxon>Alcanivoracaceae</taxon>
        <taxon>Isoalcanivorax</taxon>
    </lineage>
</organism>
<feature type="signal peptide" evidence="2">
    <location>
        <begin position="1"/>
        <end position="15"/>
    </location>
</feature>
<dbReference type="Gene3D" id="2.60.40.1080">
    <property type="match status" value="3"/>
</dbReference>
<dbReference type="InterPro" id="IPR006626">
    <property type="entry name" value="PbH1"/>
</dbReference>
<evidence type="ECO:0000259" key="3">
    <source>
        <dbReference type="Pfam" id="PF13290"/>
    </source>
</evidence>
<feature type="domain" description="MBG" evidence="4">
    <location>
        <begin position="1119"/>
        <end position="1190"/>
    </location>
</feature>
<reference evidence="5 6" key="1">
    <citation type="journal article" date="2012" name="J. Bacteriol.">
        <title>Genome sequence of an alkane-degrading bacterium, Alcanivorax pacificus type strain W11-5, isolated from deep sea sediment.</title>
        <authorList>
            <person name="Lai Q."/>
            <person name="Shao Z."/>
        </authorList>
    </citation>
    <scope>NUCLEOTIDE SEQUENCE [LARGE SCALE GENOMIC DNA]</scope>
    <source>
        <strain evidence="5 6">W11-5</strain>
    </source>
</reference>
<dbReference type="InterPro" id="IPR013783">
    <property type="entry name" value="Ig-like_fold"/>
</dbReference>
<protein>
    <submittedName>
        <fullName evidence="5">Endoglucanase-like protein</fullName>
    </submittedName>
</protein>
<feature type="domain" description="MBG" evidence="4">
    <location>
        <begin position="881"/>
        <end position="951"/>
    </location>
</feature>
<evidence type="ECO:0000256" key="1">
    <source>
        <dbReference type="SAM" id="Phobius"/>
    </source>
</evidence>
<dbReference type="Proteomes" id="UP000006764">
    <property type="component" value="Chromosome"/>
</dbReference>
<feature type="domain" description="MBG" evidence="4">
    <location>
        <begin position="1275"/>
        <end position="1344"/>
    </location>
</feature>
<name>A0A0B4XK16_9GAMM</name>
<dbReference type="InterPro" id="IPR011050">
    <property type="entry name" value="Pectin_lyase_fold/virulence"/>
</dbReference>
<feature type="domain" description="GH29D-like beta-sandwich" evidence="3">
    <location>
        <begin position="2414"/>
        <end position="2482"/>
    </location>
</feature>
<dbReference type="HOGENOM" id="CLU_228397_0_0_6"/>
<evidence type="ECO:0000313" key="6">
    <source>
        <dbReference type="Proteomes" id="UP000006764"/>
    </source>
</evidence>
<dbReference type="PANTHER" id="PTHR11319">
    <property type="entry name" value="G PROTEIN-COUPLED RECEPTOR-RELATED"/>
    <property type="match status" value="1"/>
</dbReference>
<dbReference type="InterPro" id="IPR043772">
    <property type="entry name" value="MBG_3"/>
</dbReference>
<dbReference type="InterPro" id="IPR059177">
    <property type="entry name" value="GH29D-like_dom"/>
</dbReference>
<dbReference type="InterPro" id="IPR059226">
    <property type="entry name" value="Choice_anch_Q_dom"/>
</dbReference>
<keyword evidence="2" id="KW-0732">Signal</keyword>
<dbReference type="STRING" id="391936.S7S_11035"/>
<dbReference type="Pfam" id="PF18887">
    <property type="entry name" value="MBG_3"/>
    <property type="match status" value="3"/>
</dbReference>
<evidence type="ECO:0000256" key="2">
    <source>
        <dbReference type="SAM" id="SignalP"/>
    </source>
</evidence>
<dbReference type="InterPro" id="IPR008964">
    <property type="entry name" value="Invasin/intimin_cell_adhesion"/>
</dbReference>
<dbReference type="SUPFAM" id="SSF49373">
    <property type="entry name" value="Invasin/intimin cell-adhesion fragments"/>
    <property type="match status" value="5"/>
</dbReference>
<proteinExistence type="predicted"/>
<dbReference type="Gene3D" id="2.60.40.10">
    <property type="entry name" value="Immunoglobulins"/>
    <property type="match status" value="1"/>
</dbReference>
<keyword evidence="1" id="KW-0812">Transmembrane</keyword>
<feature type="chain" id="PRO_5012610396" evidence="2">
    <location>
        <begin position="16"/>
        <end position="2518"/>
    </location>
</feature>
<dbReference type="SUPFAM" id="SSF51126">
    <property type="entry name" value="Pectin lyase-like"/>
    <property type="match status" value="2"/>
</dbReference>
<evidence type="ECO:0000259" key="4">
    <source>
        <dbReference type="Pfam" id="PF18887"/>
    </source>
</evidence>
<gene>
    <name evidence="5" type="ORF">S7S_11035</name>
</gene>
<dbReference type="SMART" id="SM00710">
    <property type="entry name" value="PbH1"/>
    <property type="match status" value="10"/>
</dbReference>
<keyword evidence="6" id="KW-1185">Reference proteome</keyword>